<accession>A0A3P8AI08</accession>
<evidence type="ECO:0000313" key="2">
    <source>
        <dbReference type="Proteomes" id="UP000277204"/>
    </source>
</evidence>
<reference evidence="1 2" key="1">
    <citation type="submission" date="2018-11" db="EMBL/GenBank/DDBJ databases">
        <authorList>
            <consortium name="Pathogen Informatics"/>
        </authorList>
    </citation>
    <scope>NUCLEOTIDE SEQUENCE [LARGE SCALE GENOMIC DNA]</scope>
    <source>
        <strain evidence="1 2">Zambia</strain>
    </source>
</reference>
<protein>
    <submittedName>
        <fullName evidence="1">Uncharacterized protein</fullName>
    </submittedName>
</protein>
<sequence length="41" mass="4525">MDSFIKLASGVDNCESYSWKPNESCSSPFTLPKGDSKIKKV</sequence>
<gene>
    <name evidence="1" type="ORF">SMRZ_LOCUS13032</name>
</gene>
<name>A0A3P8AI08_9TREM</name>
<dbReference type="AlphaFoldDB" id="A0A3P8AI08"/>
<proteinExistence type="predicted"/>
<dbReference type="EMBL" id="UZAI01008986">
    <property type="protein sequence ID" value="VDP03540.1"/>
    <property type="molecule type" value="Genomic_DNA"/>
</dbReference>
<dbReference type="Proteomes" id="UP000277204">
    <property type="component" value="Unassembled WGS sequence"/>
</dbReference>
<keyword evidence="2" id="KW-1185">Reference proteome</keyword>
<evidence type="ECO:0000313" key="1">
    <source>
        <dbReference type="EMBL" id="VDP03540.1"/>
    </source>
</evidence>
<organism evidence="1 2">
    <name type="scientific">Schistosoma margrebowiei</name>
    <dbReference type="NCBI Taxonomy" id="48269"/>
    <lineage>
        <taxon>Eukaryota</taxon>
        <taxon>Metazoa</taxon>
        <taxon>Spiralia</taxon>
        <taxon>Lophotrochozoa</taxon>
        <taxon>Platyhelminthes</taxon>
        <taxon>Trematoda</taxon>
        <taxon>Digenea</taxon>
        <taxon>Strigeidida</taxon>
        <taxon>Schistosomatoidea</taxon>
        <taxon>Schistosomatidae</taxon>
        <taxon>Schistosoma</taxon>
    </lineage>
</organism>